<evidence type="ECO:0000256" key="8">
    <source>
        <dbReference type="ARBA" id="ARBA00023136"/>
    </source>
</evidence>
<evidence type="ECO:0000256" key="6">
    <source>
        <dbReference type="ARBA" id="ARBA00022801"/>
    </source>
</evidence>
<organism evidence="13 14">
    <name type="scientific">Parafrankia irregularis</name>
    <dbReference type="NCBI Taxonomy" id="795642"/>
    <lineage>
        <taxon>Bacteria</taxon>
        <taxon>Bacillati</taxon>
        <taxon>Actinomycetota</taxon>
        <taxon>Actinomycetes</taxon>
        <taxon>Frankiales</taxon>
        <taxon>Frankiaceae</taxon>
        <taxon>Parafrankia</taxon>
    </lineage>
</organism>
<comment type="pathway">
    <text evidence="9">Protein modification; lipoprotein biosynthesis (signal peptide cleavage).</text>
</comment>
<evidence type="ECO:0000256" key="9">
    <source>
        <dbReference type="HAMAP-Rule" id="MF_00161"/>
    </source>
</evidence>
<dbReference type="EMBL" id="FAOZ01000028">
    <property type="protein sequence ID" value="CUU59465.1"/>
    <property type="molecule type" value="Genomic_DNA"/>
</dbReference>
<dbReference type="GO" id="GO:0005886">
    <property type="term" value="C:plasma membrane"/>
    <property type="evidence" value="ECO:0007669"/>
    <property type="project" value="UniProtKB-SubCell"/>
</dbReference>
<dbReference type="UniPathway" id="UPA00665"/>
<evidence type="ECO:0000256" key="3">
    <source>
        <dbReference type="ARBA" id="ARBA00022670"/>
    </source>
</evidence>
<dbReference type="GO" id="GO:0004190">
    <property type="term" value="F:aspartic-type endopeptidase activity"/>
    <property type="evidence" value="ECO:0007669"/>
    <property type="project" value="UniProtKB-UniRule"/>
</dbReference>
<dbReference type="HAMAP" id="MF_00161">
    <property type="entry name" value="LspA"/>
    <property type="match status" value="1"/>
</dbReference>
<feature type="compositionally biased region" description="Low complexity" evidence="12">
    <location>
        <begin position="208"/>
        <end position="218"/>
    </location>
</feature>
<comment type="catalytic activity">
    <reaction evidence="9 10">
        <text>Release of signal peptides from bacterial membrane prolipoproteins. Hydrolyzes -Xaa-Yaa-Zaa-|-(S,diacylglyceryl)Cys-, in which Xaa is hydrophobic (preferably Leu), and Yaa (Ala or Ser) and Zaa (Gly or Ala) have small, neutral side chains.</text>
        <dbReference type="EC" id="3.4.23.36"/>
    </reaction>
</comment>
<feature type="compositionally biased region" description="Low complexity" evidence="12">
    <location>
        <begin position="159"/>
        <end position="200"/>
    </location>
</feature>
<keyword evidence="8 9" id="KW-0472">Membrane</keyword>
<dbReference type="PANTHER" id="PTHR33695">
    <property type="entry name" value="LIPOPROTEIN SIGNAL PEPTIDASE"/>
    <property type="match status" value="1"/>
</dbReference>
<comment type="caution">
    <text evidence="9">Lacks conserved residue(s) required for the propagation of feature annotation.</text>
</comment>
<feature type="transmembrane region" description="Helical" evidence="9">
    <location>
        <begin position="123"/>
        <end position="145"/>
    </location>
</feature>
<keyword evidence="2 9" id="KW-1003">Cell membrane</keyword>
<dbReference type="Pfam" id="PF01252">
    <property type="entry name" value="Peptidase_A8"/>
    <property type="match status" value="1"/>
</dbReference>
<keyword evidence="5 9" id="KW-0064">Aspartyl protease</keyword>
<protein>
    <recommendedName>
        <fullName evidence="9">Lipoprotein signal peptidase</fullName>
        <ecNumber evidence="9">3.4.23.36</ecNumber>
    </recommendedName>
    <alternativeName>
        <fullName evidence="9">Prolipoprotein signal peptidase</fullName>
    </alternativeName>
    <alternativeName>
        <fullName evidence="9">Signal peptidase II</fullName>
        <shortName evidence="9">SPase II</shortName>
    </alternativeName>
</protein>
<feature type="transmembrane region" description="Helical" evidence="9">
    <location>
        <begin position="83"/>
        <end position="103"/>
    </location>
</feature>
<evidence type="ECO:0000256" key="2">
    <source>
        <dbReference type="ARBA" id="ARBA00022475"/>
    </source>
</evidence>
<keyword evidence="7 9" id="KW-1133">Transmembrane helix</keyword>
<evidence type="ECO:0000256" key="4">
    <source>
        <dbReference type="ARBA" id="ARBA00022692"/>
    </source>
</evidence>
<comment type="subcellular location">
    <subcellularLocation>
        <location evidence="9">Cell membrane</location>
        <topology evidence="9">Multi-pass membrane protein</topology>
    </subcellularLocation>
</comment>
<dbReference type="PROSITE" id="PS00855">
    <property type="entry name" value="SPASE_II"/>
    <property type="match status" value="1"/>
</dbReference>
<comment type="function">
    <text evidence="9 10">This protein specifically catalyzes the removal of signal peptides from prolipoproteins.</text>
</comment>
<keyword evidence="3 9" id="KW-0645">Protease</keyword>
<keyword evidence="14" id="KW-1185">Reference proteome</keyword>
<evidence type="ECO:0000256" key="1">
    <source>
        <dbReference type="ARBA" id="ARBA00006139"/>
    </source>
</evidence>
<accession>A0A0S4QW88</accession>
<keyword evidence="4 9" id="KW-0812">Transmembrane</keyword>
<feature type="active site" evidence="9">
    <location>
        <position position="129"/>
    </location>
</feature>
<evidence type="ECO:0000313" key="13">
    <source>
        <dbReference type="EMBL" id="CUU59465.1"/>
    </source>
</evidence>
<evidence type="ECO:0000256" key="12">
    <source>
        <dbReference type="SAM" id="MobiDB-lite"/>
    </source>
</evidence>
<dbReference type="EC" id="3.4.23.36" evidence="9"/>
<feature type="active site" evidence="9">
    <location>
        <position position="115"/>
    </location>
</feature>
<evidence type="ECO:0000256" key="10">
    <source>
        <dbReference type="RuleBase" id="RU000594"/>
    </source>
</evidence>
<dbReference type="InterPro" id="IPR001872">
    <property type="entry name" value="Peptidase_A8"/>
</dbReference>
<sequence>MIVVVTAVCLIVLDVVTKMLAVAKLSGRGPVEIIPGALDLRLTRNSGAAFSLAGGATVFLSLVALAVVVVVGLTARRLASTGWAFVFGAMVGGAVGNLIDRIFRAPGPLRGHVVDFVHIHHWPIFNLADSAIVCGGVLAVVLSLLGIGLDGSRLTGDQPSAARPGTPGAPAGSGAAAVSAASGAAAGPPAVSAGAPAVSGLPGGGAAPSGTGAAAGQPRPDDPRQPSDPSRPGGQ</sequence>
<comment type="similarity">
    <text evidence="1 9 11">Belongs to the peptidase A8 family.</text>
</comment>
<name>A0A0S4QW88_9ACTN</name>
<dbReference type="NCBIfam" id="TIGR00077">
    <property type="entry name" value="lspA"/>
    <property type="match status" value="1"/>
</dbReference>
<evidence type="ECO:0000256" key="7">
    <source>
        <dbReference type="ARBA" id="ARBA00022989"/>
    </source>
</evidence>
<dbReference type="PRINTS" id="PR00781">
    <property type="entry name" value="LIPOSIGPTASE"/>
</dbReference>
<dbReference type="AlphaFoldDB" id="A0A0S4QW88"/>
<feature type="transmembrane region" description="Helical" evidence="9">
    <location>
        <begin position="47"/>
        <end position="71"/>
    </location>
</feature>
<gene>
    <name evidence="9" type="primary">lspA</name>
    <name evidence="13" type="ORF">Ga0074812_12835</name>
</gene>
<dbReference type="GO" id="GO:0006508">
    <property type="term" value="P:proteolysis"/>
    <property type="evidence" value="ECO:0007669"/>
    <property type="project" value="UniProtKB-KW"/>
</dbReference>
<evidence type="ECO:0000256" key="5">
    <source>
        <dbReference type="ARBA" id="ARBA00022750"/>
    </source>
</evidence>
<dbReference type="PANTHER" id="PTHR33695:SF1">
    <property type="entry name" value="LIPOPROTEIN SIGNAL PEPTIDASE"/>
    <property type="match status" value="1"/>
</dbReference>
<dbReference type="Proteomes" id="UP000198802">
    <property type="component" value="Unassembled WGS sequence"/>
</dbReference>
<feature type="region of interest" description="Disordered" evidence="12">
    <location>
        <begin position="156"/>
        <end position="235"/>
    </location>
</feature>
<reference evidence="14" key="1">
    <citation type="submission" date="2015-11" db="EMBL/GenBank/DDBJ databases">
        <authorList>
            <person name="Varghese N."/>
        </authorList>
    </citation>
    <scope>NUCLEOTIDE SEQUENCE [LARGE SCALE GENOMIC DNA]</scope>
    <source>
        <strain evidence="14">DSM 45899</strain>
    </source>
</reference>
<proteinExistence type="inferred from homology"/>
<evidence type="ECO:0000256" key="11">
    <source>
        <dbReference type="RuleBase" id="RU004181"/>
    </source>
</evidence>
<evidence type="ECO:0000313" key="14">
    <source>
        <dbReference type="Proteomes" id="UP000198802"/>
    </source>
</evidence>
<keyword evidence="6 9" id="KW-0378">Hydrolase</keyword>